<feature type="transmembrane region" description="Helical" evidence="2">
    <location>
        <begin position="66"/>
        <end position="89"/>
    </location>
</feature>
<evidence type="ECO:0000259" key="3">
    <source>
        <dbReference type="Pfam" id="PF04024"/>
    </source>
</evidence>
<feature type="compositionally biased region" description="Pro residues" evidence="1">
    <location>
        <begin position="198"/>
        <end position="211"/>
    </location>
</feature>
<dbReference type="Proteomes" id="UP001500831">
    <property type="component" value="Unassembled WGS sequence"/>
</dbReference>
<feature type="domain" description="Phage shock protein PspC N-terminal" evidence="3">
    <location>
        <begin position="1"/>
        <end position="47"/>
    </location>
</feature>
<evidence type="ECO:0000256" key="1">
    <source>
        <dbReference type="SAM" id="MobiDB-lite"/>
    </source>
</evidence>
<dbReference type="InterPro" id="IPR024425">
    <property type="entry name" value="LiaF-like_C"/>
</dbReference>
<organism evidence="5 6">
    <name type="scientific">Streptosporangium fragile</name>
    <dbReference type="NCBI Taxonomy" id="46186"/>
    <lineage>
        <taxon>Bacteria</taxon>
        <taxon>Bacillati</taxon>
        <taxon>Actinomycetota</taxon>
        <taxon>Actinomycetes</taxon>
        <taxon>Streptosporangiales</taxon>
        <taxon>Streptosporangiaceae</taxon>
        <taxon>Streptosporangium</taxon>
    </lineage>
</organism>
<keyword evidence="2" id="KW-1133">Transmembrane helix</keyword>
<dbReference type="Pfam" id="PF09922">
    <property type="entry name" value="LiaF-like_C"/>
    <property type="match status" value="1"/>
</dbReference>
<accession>A0ABN3W4C6</accession>
<evidence type="ECO:0000313" key="5">
    <source>
        <dbReference type="EMBL" id="GAA2891743.1"/>
    </source>
</evidence>
<evidence type="ECO:0000313" key="6">
    <source>
        <dbReference type="Proteomes" id="UP001500831"/>
    </source>
</evidence>
<feature type="region of interest" description="Disordered" evidence="1">
    <location>
        <begin position="127"/>
        <end position="302"/>
    </location>
</feature>
<proteinExistence type="predicted"/>
<feature type="transmembrane region" description="Helical" evidence="2">
    <location>
        <begin position="386"/>
        <end position="406"/>
    </location>
</feature>
<dbReference type="InterPro" id="IPR007168">
    <property type="entry name" value="Phageshock_PspC_N"/>
</dbReference>
<gene>
    <name evidence="5" type="ORF">GCM10010517_56130</name>
</gene>
<reference evidence="5 6" key="1">
    <citation type="journal article" date="2019" name="Int. J. Syst. Evol. Microbiol.">
        <title>The Global Catalogue of Microorganisms (GCM) 10K type strain sequencing project: providing services to taxonomists for standard genome sequencing and annotation.</title>
        <authorList>
            <consortium name="The Broad Institute Genomics Platform"/>
            <consortium name="The Broad Institute Genome Sequencing Center for Infectious Disease"/>
            <person name="Wu L."/>
            <person name="Ma J."/>
        </authorList>
    </citation>
    <scope>NUCLEOTIDE SEQUENCE [LARGE SCALE GENOMIC DNA]</scope>
    <source>
        <strain evidence="5 6">JCM 6242</strain>
    </source>
</reference>
<feature type="transmembrane region" description="Helical" evidence="2">
    <location>
        <begin position="330"/>
        <end position="353"/>
    </location>
</feature>
<keyword evidence="2" id="KW-0472">Membrane</keyword>
<keyword evidence="6" id="KW-1185">Reference proteome</keyword>
<feature type="compositionally biased region" description="Low complexity" evidence="1">
    <location>
        <begin position="132"/>
        <end position="197"/>
    </location>
</feature>
<feature type="compositionally biased region" description="Low complexity" evidence="1">
    <location>
        <begin position="212"/>
        <end position="230"/>
    </location>
</feature>
<keyword evidence="2" id="KW-0812">Transmembrane</keyword>
<protein>
    <recommendedName>
        <fullName evidence="7">Phage shock protein PspC N-terminal domain-containing protein</fullName>
    </recommendedName>
</protein>
<feature type="transmembrane region" description="Helical" evidence="2">
    <location>
        <begin position="18"/>
        <end position="45"/>
    </location>
</feature>
<feature type="compositionally biased region" description="Low complexity" evidence="1">
    <location>
        <begin position="236"/>
        <end position="253"/>
    </location>
</feature>
<feature type="domain" description="Cell wall-active antibiotics response LiaF-like C-terminal" evidence="4">
    <location>
        <begin position="426"/>
        <end position="525"/>
    </location>
</feature>
<evidence type="ECO:0000259" key="4">
    <source>
        <dbReference type="Pfam" id="PF09922"/>
    </source>
</evidence>
<evidence type="ECO:0008006" key="7">
    <source>
        <dbReference type="Google" id="ProtNLM"/>
    </source>
</evidence>
<name>A0ABN3W4C6_9ACTN</name>
<evidence type="ECO:0000256" key="2">
    <source>
        <dbReference type="SAM" id="Phobius"/>
    </source>
</evidence>
<feature type="transmembrane region" description="Helical" evidence="2">
    <location>
        <begin position="95"/>
        <end position="118"/>
    </location>
</feature>
<feature type="transmembrane region" description="Helical" evidence="2">
    <location>
        <begin position="359"/>
        <end position="379"/>
    </location>
</feature>
<dbReference type="Pfam" id="PF04024">
    <property type="entry name" value="PspC"/>
    <property type="match status" value="1"/>
</dbReference>
<comment type="caution">
    <text evidence="5">The sequence shown here is derived from an EMBL/GenBank/DDBJ whole genome shotgun (WGS) entry which is preliminary data.</text>
</comment>
<dbReference type="EMBL" id="BAAAVI010000048">
    <property type="protein sequence ID" value="GAA2891743.1"/>
    <property type="molecule type" value="Genomic_DNA"/>
</dbReference>
<sequence length="529" mass="53437">MLTGVCAGLGRYTGIDPVLFRVGFAVLVLGSGIGIMLYIAAFLLMRETDGGPGHLEQWTRREIDSETVLALLAGVFAFGLIINISSGGIGTGTVVVGTLFAVALLAAHARGVDLLALTRSLPDRLRRRRPPRAFGQAPGAFAAPGRVQDPFTTAGAPASAPFTTAAPAGTPAPAPFTTAARQDAAPADARTVTEPYEPAAPAPGPTAPGPAGPESAAEAPPSPGGSAAPAAPAPAGPESAAEAPPDSGGSAAPAPGPTAPGPGRGRMYEDPYRPAGPSYDSSGEPFSPYGPYQPLDPRRRQGYPSYGPPYAPAGYGPPTRTALRPRRPRSFVGGVTICLAMIVGGIIVAIQSASGPVNMTVAGGAMLVVIGGGLLVAAWIGRGAALVAAGTILSIALIAGSTVGGMPRKFGTYDWHPVKLSDVARSYSVGVGEGSLDLSELSLPPGSRTIVDASVSVGEISVILPATVRAEVHGFTKFGDVKIDHTVEGGADVQHRKILEPEVPPAGDVATIVLNVRAGIGDVEVRRAA</sequence>